<keyword evidence="9" id="KW-1185">Reference proteome</keyword>
<evidence type="ECO:0000256" key="5">
    <source>
        <dbReference type="SAM" id="MobiDB-lite"/>
    </source>
</evidence>
<keyword evidence="4" id="KW-0449">Lipoprotein</keyword>
<dbReference type="Gene3D" id="3.10.450.160">
    <property type="entry name" value="inner membrane protein cigr"/>
    <property type="match status" value="1"/>
</dbReference>
<reference evidence="8 9" key="1">
    <citation type="submission" date="2020-05" db="EMBL/GenBank/DDBJ databases">
        <title>Draft Genome Sequences of Sphingomonas sp. Isolated from the International Space Station.</title>
        <authorList>
            <person name="Bijlani S."/>
            <person name="Singh N.K."/>
            <person name="Mason C.E."/>
            <person name="Wang C.C."/>
            <person name="Venkateswaran K."/>
        </authorList>
    </citation>
    <scope>NUCLEOTIDE SEQUENCE [LARGE SCALE GENOMIC DNA]</scope>
    <source>
        <strain evidence="8 9">IIF7SW-B5</strain>
    </source>
</reference>
<evidence type="ECO:0000256" key="2">
    <source>
        <dbReference type="ARBA" id="ARBA00008681"/>
    </source>
</evidence>
<gene>
    <name evidence="8" type="ORF">HKX05_01130</name>
</gene>
<comment type="subcellular location">
    <subcellularLocation>
        <location evidence="1">Cell outer membrane</location>
        <topology evidence="1">Lipid-anchor</topology>
    </subcellularLocation>
</comment>
<feature type="domain" description="Glycine zipper 2TM" evidence="7">
    <location>
        <begin position="172"/>
        <end position="212"/>
    </location>
</feature>
<evidence type="ECO:0000256" key="6">
    <source>
        <dbReference type="SAM" id="SignalP"/>
    </source>
</evidence>
<dbReference type="InterPro" id="IPR008816">
    <property type="entry name" value="Gly_zipper_2TM_dom"/>
</dbReference>
<proteinExistence type="inferred from homology"/>
<organism evidence="8 9">
    <name type="scientific">Sphingomonas sanguinis</name>
    <dbReference type="NCBI Taxonomy" id="33051"/>
    <lineage>
        <taxon>Bacteria</taxon>
        <taxon>Pseudomonadati</taxon>
        <taxon>Pseudomonadota</taxon>
        <taxon>Alphaproteobacteria</taxon>
        <taxon>Sphingomonadales</taxon>
        <taxon>Sphingomonadaceae</taxon>
        <taxon>Sphingomonas</taxon>
    </lineage>
</organism>
<name>A0ABX1UGF0_9SPHN</name>
<dbReference type="Proteomes" id="UP000557656">
    <property type="component" value="Unassembled WGS sequence"/>
</dbReference>
<dbReference type="EMBL" id="JABEOV010000005">
    <property type="protein sequence ID" value="NNG51953.1"/>
    <property type="molecule type" value="Genomic_DNA"/>
</dbReference>
<dbReference type="RefSeq" id="WP_061779730.1">
    <property type="nucleotide sequence ID" value="NZ_JABEOW010000007.1"/>
</dbReference>
<evidence type="ECO:0000256" key="4">
    <source>
        <dbReference type="ARBA" id="ARBA00023288"/>
    </source>
</evidence>
<feature type="chain" id="PRO_5045932522" description="17 kDa surface antigen" evidence="6">
    <location>
        <begin position="27"/>
        <end position="330"/>
    </location>
</feature>
<comment type="similarity">
    <text evidence="2">Belongs to the rickettsiale 17 kDa surface antigen family.</text>
</comment>
<evidence type="ECO:0000259" key="7">
    <source>
        <dbReference type="Pfam" id="PF05433"/>
    </source>
</evidence>
<evidence type="ECO:0000256" key="1">
    <source>
        <dbReference type="ARBA" id="ARBA00004459"/>
    </source>
</evidence>
<evidence type="ECO:0000256" key="3">
    <source>
        <dbReference type="ARBA" id="ARBA00015281"/>
    </source>
</evidence>
<dbReference type="Pfam" id="PF11776">
    <property type="entry name" value="RcnB"/>
    <property type="match status" value="1"/>
</dbReference>
<accession>A0ABX1UGF0</accession>
<keyword evidence="6" id="KW-0732">Signal</keyword>
<dbReference type="InterPro" id="IPR024572">
    <property type="entry name" value="RcnB"/>
</dbReference>
<evidence type="ECO:0000313" key="8">
    <source>
        <dbReference type="EMBL" id="NNG51953.1"/>
    </source>
</evidence>
<evidence type="ECO:0000313" key="9">
    <source>
        <dbReference type="Proteomes" id="UP000557656"/>
    </source>
</evidence>
<feature type="signal peptide" evidence="6">
    <location>
        <begin position="1"/>
        <end position="26"/>
    </location>
</feature>
<protein>
    <recommendedName>
        <fullName evidence="3">17 kDa surface antigen</fullName>
    </recommendedName>
</protein>
<dbReference type="Pfam" id="PF05433">
    <property type="entry name" value="Rick_17kDa_Anti"/>
    <property type="match status" value="1"/>
</dbReference>
<comment type="caution">
    <text evidence="8">The sequence shown here is derived from an EMBL/GenBank/DDBJ whole genome shotgun (WGS) entry which is preliminary data.</text>
</comment>
<feature type="compositionally biased region" description="Low complexity" evidence="5">
    <location>
        <begin position="50"/>
        <end position="62"/>
    </location>
</feature>
<feature type="region of interest" description="Disordered" evidence="5">
    <location>
        <begin position="31"/>
        <end position="62"/>
    </location>
</feature>
<sequence length="330" mass="34855">MRPFSHLTALTIAMPLALTLNAPAMAQAGARYPRPNFDAPSPPPAQPAVTTTSTVGTPTMRGPRWGSRVGGRWWGGANAPGGWRAYRRPVRGMVMPSYWNDPRFGVEDWAVYTLPQPPVGYHWSRYYDDAVLIDPRGSVYDSVYGVDWDGTGQPGYAGSGYPPPVRRDDGLGGAAIGAVAGGVAGNLIAGRGNRLGGTLIGAGVGAAAGYAIDRAEDRRRGVAPGYDDYGRSGYGGDDGYRGDYPPPPPPAMGRRIVTRDGTTVTTTTTVGTLASGRPGYYDGGYYYPAPTVTTIVVQGAPVTTTTTTTTTEIVRAAPRRASVRSKLVRR</sequence>